<sequence>MKYIRFLMIAAVATIYSQMLYAQANTYVINGKIDELNIPAKAYLNYKSAAGWQMDSTLIKQGKFSFSGTVPNDQQATLFVNKSGSGVRSRNTVSFILYLEPGNINVVSPDSVGNAVISGGPLNTDNARLTALMSTVNKKVNMMISDYQKATKEVKATREFNDKMEKTRDSISREQNSVNYSFIKGNPNSLISLFALQNYAGSFPDVNQLETIFNSLSKNVQSSELGKDYAAEIARMKTTEIGAIAPDFTQADTSGKAISLHDFKGKYVLLDFWASWCGPCRAENPNVVAAYNKYKGSGFTVVGISLDQQGAKDKWLNAIHNDHLTWTQLSDLKSWKNQVAMLYSVQAIPQNFLIDPDGKIVGKNLQGQDLNNKLQEIFKK</sequence>
<dbReference type="AlphaFoldDB" id="A0A3N0BQQ7"/>
<accession>A0A3N0BQQ7</accession>
<dbReference type="Proteomes" id="UP000274046">
    <property type="component" value="Unassembled WGS sequence"/>
</dbReference>
<dbReference type="GO" id="GO:0030313">
    <property type="term" value="C:cell envelope"/>
    <property type="evidence" value="ECO:0007669"/>
    <property type="project" value="UniProtKB-SubCell"/>
</dbReference>
<keyword evidence="3" id="KW-1015">Disulfide bond</keyword>
<evidence type="ECO:0000259" key="6">
    <source>
        <dbReference type="PROSITE" id="PS51352"/>
    </source>
</evidence>
<evidence type="ECO:0000256" key="3">
    <source>
        <dbReference type="ARBA" id="ARBA00023157"/>
    </source>
</evidence>
<dbReference type="InterPro" id="IPR050553">
    <property type="entry name" value="Thioredoxin_ResA/DsbE_sf"/>
</dbReference>
<keyword evidence="4" id="KW-0676">Redox-active center</keyword>
<dbReference type="EMBL" id="RBEE01000042">
    <property type="protein sequence ID" value="RNL51349.1"/>
    <property type="molecule type" value="Genomic_DNA"/>
</dbReference>
<evidence type="ECO:0000256" key="4">
    <source>
        <dbReference type="ARBA" id="ARBA00023284"/>
    </source>
</evidence>
<evidence type="ECO:0000256" key="2">
    <source>
        <dbReference type="ARBA" id="ARBA00022748"/>
    </source>
</evidence>
<protein>
    <submittedName>
        <fullName evidence="7">AhpC/TSA family protein</fullName>
    </submittedName>
</protein>
<dbReference type="InterPro" id="IPR036249">
    <property type="entry name" value="Thioredoxin-like_sf"/>
</dbReference>
<dbReference type="RefSeq" id="WP_123206954.1">
    <property type="nucleotide sequence ID" value="NZ_RBEE01000042.1"/>
</dbReference>
<dbReference type="PROSITE" id="PS00194">
    <property type="entry name" value="THIOREDOXIN_1"/>
    <property type="match status" value="1"/>
</dbReference>
<comment type="caution">
    <text evidence="7">The sequence shown here is derived from an EMBL/GenBank/DDBJ whole genome shotgun (WGS) entry which is preliminary data.</text>
</comment>
<feature type="domain" description="Thioredoxin" evidence="6">
    <location>
        <begin position="239"/>
        <end position="380"/>
    </location>
</feature>
<dbReference type="Pfam" id="PF00578">
    <property type="entry name" value="AhpC-TSA"/>
    <property type="match status" value="1"/>
</dbReference>
<dbReference type="PROSITE" id="PS51352">
    <property type="entry name" value="THIOREDOXIN_2"/>
    <property type="match status" value="1"/>
</dbReference>
<comment type="subcellular location">
    <subcellularLocation>
        <location evidence="1">Cell envelope</location>
    </subcellularLocation>
</comment>
<feature type="chain" id="PRO_5018110920" evidence="5">
    <location>
        <begin position="25"/>
        <end position="380"/>
    </location>
</feature>
<dbReference type="GO" id="GO:0016491">
    <property type="term" value="F:oxidoreductase activity"/>
    <property type="evidence" value="ECO:0007669"/>
    <property type="project" value="InterPro"/>
</dbReference>
<evidence type="ECO:0000256" key="1">
    <source>
        <dbReference type="ARBA" id="ARBA00004196"/>
    </source>
</evidence>
<keyword evidence="2" id="KW-0201">Cytochrome c-type biogenesis</keyword>
<dbReference type="InterPro" id="IPR013766">
    <property type="entry name" value="Thioredoxin_domain"/>
</dbReference>
<keyword evidence="5" id="KW-0732">Signal</keyword>
<dbReference type="InterPro" id="IPR025380">
    <property type="entry name" value="DUF4369"/>
</dbReference>
<dbReference type="InterPro" id="IPR000866">
    <property type="entry name" value="AhpC/TSA"/>
</dbReference>
<dbReference type="Gene3D" id="3.40.30.10">
    <property type="entry name" value="Glutaredoxin"/>
    <property type="match status" value="1"/>
</dbReference>
<evidence type="ECO:0000313" key="8">
    <source>
        <dbReference type="Proteomes" id="UP000274046"/>
    </source>
</evidence>
<organism evidence="7 8">
    <name type="scientific">Pedobacter jejuensis</name>
    <dbReference type="NCBI Taxonomy" id="1268550"/>
    <lineage>
        <taxon>Bacteria</taxon>
        <taxon>Pseudomonadati</taxon>
        <taxon>Bacteroidota</taxon>
        <taxon>Sphingobacteriia</taxon>
        <taxon>Sphingobacteriales</taxon>
        <taxon>Sphingobacteriaceae</taxon>
        <taxon>Pedobacter</taxon>
    </lineage>
</organism>
<dbReference type="Pfam" id="PF14289">
    <property type="entry name" value="DUF4369"/>
    <property type="match status" value="1"/>
</dbReference>
<feature type="signal peptide" evidence="5">
    <location>
        <begin position="1"/>
        <end position="24"/>
    </location>
</feature>
<dbReference type="CDD" id="cd02966">
    <property type="entry name" value="TlpA_like_family"/>
    <property type="match status" value="1"/>
</dbReference>
<reference evidence="7 8" key="1">
    <citation type="submission" date="2018-10" db="EMBL/GenBank/DDBJ databases">
        <title>Genome sequencing of Pedobacter jejuensis TNB23.</title>
        <authorList>
            <person name="Cho Y.-J."/>
            <person name="Cho A."/>
            <person name="Kim O.-S."/>
        </authorList>
    </citation>
    <scope>NUCLEOTIDE SEQUENCE [LARGE SCALE GENOMIC DNA]</scope>
    <source>
        <strain evidence="7 8">TNB23</strain>
    </source>
</reference>
<keyword evidence="8" id="KW-1185">Reference proteome</keyword>
<dbReference type="OrthoDB" id="750178at2"/>
<dbReference type="PANTHER" id="PTHR42852:SF6">
    <property type="entry name" value="THIOL:DISULFIDE INTERCHANGE PROTEIN DSBE"/>
    <property type="match status" value="1"/>
</dbReference>
<dbReference type="InterPro" id="IPR017937">
    <property type="entry name" value="Thioredoxin_CS"/>
</dbReference>
<proteinExistence type="predicted"/>
<name>A0A3N0BQQ7_9SPHI</name>
<dbReference type="GO" id="GO:0016209">
    <property type="term" value="F:antioxidant activity"/>
    <property type="evidence" value="ECO:0007669"/>
    <property type="project" value="InterPro"/>
</dbReference>
<evidence type="ECO:0000313" key="7">
    <source>
        <dbReference type="EMBL" id="RNL51349.1"/>
    </source>
</evidence>
<evidence type="ECO:0000256" key="5">
    <source>
        <dbReference type="SAM" id="SignalP"/>
    </source>
</evidence>
<dbReference type="SUPFAM" id="SSF52833">
    <property type="entry name" value="Thioredoxin-like"/>
    <property type="match status" value="1"/>
</dbReference>
<dbReference type="PANTHER" id="PTHR42852">
    <property type="entry name" value="THIOL:DISULFIDE INTERCHANGE PROTEIN DSBE"/>
    <property type="match status" value="1"/>
</dbReference>
<dbReference type="GO" id="GO:0017004">
    <property type="term" value="P:cytochrome complex assembly"/>
    <property type="evidence" value="ECO:0007669"/>
    <property type="project" value="UniProtKB-KW"/>
</dbReference>
<gene>
    <name evidence="7" type="ORF">D7004_15810</name>
</gene>